<name>A0A7R9WPU5_9STRA</name>
<dbReference type="AlphaFoldDB" id="A0A7R9WPU5"/>
<feature type="compositionally biased region" description="Polar residues" evidence="1">
    <location>
        <begin position="87"/>
        <end position="96"/>
    </location>
</feature>
<feature type="compositionally biased region" description="Polar residues" evidence="1">
    <location>
        <begin position="40"/>
        <end position="57"/>
    </location>
</feature>
<proteinExistence type="predicted"/>
<evidence type="ECO:0000256" key="1">
    <source>
        <dbReference type="SAM" id="MobiDB-lite"/>
    </source>
</evidence>
<dbReference type="EMBL" id="HBEF01005797">
    <property type="protein sequence ID" value="CAD8331482.1"/>
    <property type="molecule type" value="Transcribed_RNA"/>
</dbReference>
<gene>
    <name evidence="2" type="ORF">CAUS1442_LOCUS3581</name>
</gene>
<reference evidence="2" key="1">
    <citation type="submission" date="2021-01" db="EMBL/GenBank/DDBJ databases">
        <authorList>
            <person name="Corre E."/>
            <person name="Pelletier E."/>
            <person name="Niang G."/>
            <person name="Scheremetjew M."/>
            <person name="Finn R."/>
            <person name="Kale V."/>
            <person name="Holt S."/>
            <person name="Cochrane G."/>
            <person name="Meng A."/>
            <person name="Brown T."/>
            <person name="Cohen L."/>
        </authorList>
    </citation>
    <scope>NUCLEOTIDE SEQUENCE</scope>
    <source>
        <strain evidence="2">CCMP3328</strain>
    </source>
</reference>
<evidence type="ECO:0000313" key="2">
    <source>
        <dbReference type="EMBL" id="CAD8331482.1"/>
    </source>
</evidence>
<feature type="region of interest" description="Disordered" evidence="1">
    <location>
        <begin position="1"/>
        <end position="103"/>
    </location>
</feature>
<organism evidence="2">
    <name type="scientific">Craspedostauros australis</name>
    <dbReference type="NCBI Taxonomy" id="1486917"/>
    <lineage>
        <taxon>Eukaryota</taxon>
        <taxon>Sar</taxon>
        <taxon>Stramenopiles</taxon>
        <taxon>Ochrophyta</taxon>
        <taxon>Bacillariophyta</taxon>
        <taxon>Bacillariophyceae</taxon>
        <taxon>Bacillariophycidae</taxon>
        <taxon>Naviculales</taxon>
        <taxon>Naviculaceae</taxon>
        <taxon>Craspedostauros</taxon>
    </lineage>
</organism>
<protein>
    <submittedName>
        <fullName evidence="2">Uncharacterized protein</fullName>
    </submittedName>
</protein>
<accession>A0A7R9WPU5</accession>
<sequence>MGCSSSAPEATAQGASTQSPAENGQAAQHGAPDAMKQKPQKQSTAVPEQQQLGSGVPNTARGMPPTPTPAEPSATNNGPIVTPVTYEHNSNPNNQKVYKGWAPPTKVKEESKVKAVGKTTEDITDEWDADGNLKRTIVRTTIDKTDKWKWHKEREVIEIPAAEAQQYR</sequence>
<feature type="compositionally biased region" description="Polar residues" evidence="1">
    <location>
        <begin position="1"/>
        <end position="26"/>
    </location>
</feature>